<evidence type="ECO:0000256" key="3">
    <source>
        <dbReference type="ARBA" id="ARBA00022842"/>
    </source>
</evidence>
<dbReference type="GO" id="GO:0010333">
    <property type="term" value="F:terpene synthase activity"/>
    <property type="evidence" value="ECO:0007669"/>
    <property type="project" value="InterPro"/>
</dbReference>
<sequence length="167" mass="18604">MCASPSLLEEFPLLPLCFSRNAIPSVMRTCTVEASSSRPHISLMVIRVTPLVTSLILLLLLVMAATSFVPTPLIIGCLGVQYFQWAELCKTYLLEEKWYHNGYTPTFEEYMKHAWISVGGPLSLVHHVFSVTKTTTKEALECLEKHPAKIAGHAMIVRLSNDLVSSQ</sequence>
<dbReference type="GO" id="GO:0000287">
    <property type="term" value="F:magnesium ion binding"/>
    <property type="evidence" value="ECO:0007669"/>
    <property type="project" value="InterPro"/>
</dbReference>
<reference evidence="6" key="1">
    <citation type="submission" date="2022-12" db="EMBL/GenBank/DDBJ databases">
        <title>Draft genome assemblies for two species of Escallonia (Escalloniales).</title>
        <authorList>
            <person name="Chanderbali A."/>
            <person name="Dervinis C."/>
            <person name="Anghel I."/>
            <person name="Soltis D."/>
            <person name="Soltis P."/>
            <person name="Zapata F."/>
        </authorList>
    </citation>
    <scope>NUCLEOTIDE SEQUENCE</scope>
    <source>
        <strain evidence="6">UCBG92.1500</strain>
        <tissue evidence="6">Leaf</tissue>
    </source>
</reference>
<organism evidence="6 7">
    <name type="scientific">Escallonia rubra</name>
    <dbReference type="NCBI Taxonomy" id="112253"/>
    <lineage>
        <taxon>Eukaryota</taxon>
        <taxon>Viridiplantae</taxon>
        <taxon>Streptophyta</taxon>
        <taxon>Embryophyta</taxon>
        <taxon>Tracheophyta</taxon>
        <taxon>Spermatophyta</taxon>
        <taxon>Magnoliopsida</taxon>
        <taxon>eudicotyledons</taxon>
        <taxon>Gunneridae</taxon>
        <taxon>Pentapetalae</taxon>
        <taxon>asterids</taxon>
        <taxon>campanulids</taxon>
        <taxon>Escalloniales</taxon>
        <taxon>Escalloniaceae</taxon>
        <taxon>Escallonia</taxon>
    </lineage>
</organism>
<comment type="caution">
    <text evidence="6">The sequence shown here is derived from an EMBL/GenBank/DDBJ whole genome shotgun (WGS) entry which is preliminary data.</text>
</comment>
<feature type="transmembrane region" description="Helical" evidence="4">
    <location>
        <begin position="48"/>
        <end position="69"/>
    </location>
</feature>
<dbReference type="Pfam" id="PF03936">
    <property type="entry name" value="Terpene_synth_C"/>
    <property type="match status" value="1"/>
</dbReference>
<dbReference type="InterPro" id="IPR050148">
    <property type="entry name" value="Terpene_synthase-like"/>
</dbReference>
<comment type="cofactor">
    <cofactor evidence="1">
        <name>Mg(2+)</name>
        <dbReference type="ChEBI" id="CHEBI:18420"/>
    </cofactor>
</comment>
<dbReference type="InterPro" id="IPR008949">
    <property type="entry name" value="Isoprenoid_synthase_dom_sf"/>
</dbReference>
<keyword evidence="4" id="KW-0812">Transmembrane</keyword>
<keyword evidence="3" id="KW-0460">Magnesium</keyword>
<dbReference type="InterPro" id="IPR005630">
    <property type="entry name" value="Terpene_synthase_metal-bd"/>
</dbReference>
<keyword evidence="2" id="KW-0479">Metal-binding</keyword>
<evidence type="ECO:0000256" key="1">
    <source>
        <dbReference type="ARBA" id="ARBA00001946"/>
    </source>
</evidence>
<name>A0AA88RI96_9ASTE</name>
<keyword evidence="4" id="KW-0472">Membrane</keyword>
<dbReference type="Gene3D" id="1.10.600.10">
    <property type="entry name" value="Farnesyl Diphosphate Synthase"/>
    <property type="match status" value="1"/>
</dbReference>
<keyword evidence="4" id="KW-1133">Transmembrane helix</keyword>
<dbReference type="PANTHER" id="PTHR31225">
    <property type="entry name" value="OS04G0344100 PROTEIN-RELATED"/>
    <property type="match status" value="1"/>
</dbReference>
<evidence type="ECO:0000256" key="2">
    <source>
        <dbReference type="ARBA" id="ARBA00022723"/>
    </source>
</evidence>
<dbReference type="Proteomes" id="UP001187471">
    <property type="component" value="Unassembled WGS sequence"/>
</dbReference>
<proteinExistence type="predicted"/>
<dbReference type="AlphaFoldDB" id="A0AA88RI96"/>
<protein>
    <recommendedName>
        <fullName evidence="5">Terpene synthase metal-binding domain-containing protein</fullName>
    </recommendedName>
</protein>
<dbReference type="PANTHER" id="PTHR31225:SF252">
    <property type="entry name" value="TERPENE SYNTHASE 12-RELATED"/>
    <property type="match status" value="1"/>
</dbReference>
<dbReference type="SUPFAM" id="SSF48576">
    <property type="entry name" value="Terpenoid synthases"/>
    <property type="match status" value="1"/>
</dbReference>
<feature type="non-terminal residue" evidence="6">
    <location>
        <position position="167"/>
    </location>
</feature>
<evidence type="ECO:0000313" key="7">
    <source>
        <dbReference type="Proteomes" id="UP001187471"/>
    </source>
</evidence>
<accession>A0AA88RI96</accession>
<evidence type="ECO:0000259" key="5">
    <source>
        <dbReference type="Pfam" id="PF03936"/>
    </source>
</evidence>
<evidence type="ECO:0000313" key="6">
    <source>
        <dbReference type="EMBL" id="KAK2986064.1"/>
    </source>
</evidence>
<feature type="domain" description="Terpene synthase metal-binding" evidence="5">
    <location>
        <begin position="84"/>
        <end position="166"/>
    </location>
</feature>
<evidence type="ECO:0000256" key="4">
    <source>
        <dbReference type="SAM" id="Phobius"/>
    </source>
</evidence>
<gene>
    <name evidence="6" type="ORF">RJ640_011505</name>
</gene>
<dbReference type="EMBL" id="JAVXUO010001093">
    <property type="protein sequence ID" value="KAK2986064.1"/>
    <property type="molecule type" value="Genomic_DNA"/>
</dbReference>
<dbReference type="GO" id="GO:0016114">
    <property type="term" value="P:terpenoid biosynthetic process"/>
    <property type="evidence" value="ECO:0007669"/>
    <property type="project" value="InterPro"/>
</dbReference>
<keyword evidence="7" id="KW-1185">Reference proteome</keyword>